<dbReference type="EnsemblMetazoa" id="AATE007262-RA">
    <property type="protein sequence ID" value="AATE007262-PA.1"/>
    <property type="gene ID" value="AATE007262"/>
</dbReference>
<organism evidence="1">
    <name type="scientific">Anopheles atroparvus</name>
    <name type="common">European mosquito</name>
    <dbReference type="NCBI Taxonomy" id="41427"/>
    <lineage>
        <taxon>Eukaryota</taxon>
        <taxon>Metazoa</taxon>
        <taxon>Ecdysozoa</taxon>
        <taxon>Arthropoda</taxon>
        <taxon>Hexapoda</taxon>
        <taxon>Insecta</taxon>
        <taxon>Pterygota</taxon>
        <taxon>Neoptera</taxon>
        <taxon>Endopterygota</taxon>
        <taxon>Diptera</taxon>
        <taxon>Nematocera</taxon>
        <taxon>Culicoidea</taxon>
        <taxon>Culicidae</taxon>
        <taxon>Anophelinae</taxon>
        <taxon>Anopheles</taxon>
    </lineage>
</organism>
<name>A0A182IXA3_ANOAO</name>
<sequence>MAPYLDEQERADEHLRQVVVLDDGVDAERLPVFHPLWAPLEHEHQVEAEYGGSGPGKLILCSLGSNPSGICSLWRIGLRLEKGLDEWQYVPVYWRQSEQTLLSSIMVRWGVVVLFLVGALRICRTEETYRDFGIVGAVQGSADVRLEAIRLGQTFDQLATSVNYDFTAPSSDLERLFTAMTAIVESVTPLGLSLAAALASATLRTFDLEDTFESIVAPLVDLQTAIVVQVPQVVFGIEDLVGQPFELQVLDEINMIYVSSRSLLGAVIQLAANVRSANNSAQVNQTLVDRVRRNIMLLHANIQLFAFTISSTSRGINVANEYLVNLAAAVTAAQEDDRAALELFQSKLNQFEDSITFLTDCLVSDYANLRTDVSAALEDLGSASGVCVLQSAAESLVDYLTTDWDRVVCAVKRHYTLLGQMGNFTEELSASYVEVYGLGMAVALTAAANGPNALFCFNKYFRLVELLLLRLTEDAAHCLKQESIRLRSLQESLQHMFPTIVYDVEDLLSHLELCGAVLEQQDSCVEQLGALYEHLASQTHQKLKLIEKFSRAETRASSHRLKLCVLHSRYAVLHLELARLRNELEDLAFLEAFTHIIYQCRHQFAEGVVIGGGQADLQPCPASVELRHDKILERLVLEIMLVAKGRVEPSHLEVKRSSTSYDNSLTNDLTTRANLRNLGRSVSRHSCNRMRPRVGTSATSPAYLAKHSSANTSESIVSSTSTSAAAYNPGPW</sequence>
<protein>
    <submittedName>
        <fullName evidence="1">Uncharacterized protein</fullName>
    </submittedName>
</protein>
<dbReference type="AlphaFoldDB" id="A0A182IXA3"/>
<evidence type="ECO:0000313" key="1">
    <source>
        <dbReference type="EnsemblMetazoa" id="AATE007262-PA.1"/>
    </source>
</evidence>
<accession>A0A182IXA3</accession>
<proteinExistence type="predicted"/>
<dbReference type="VEuPathDB" id="VectorBase:AATE007262"/>
<reference evidence="1" key="1">
    <citation type="submission" date="2022-08" db="UniProtKB">
        <authorList>
            <consortium name="EnsemblMetazoa"/>
        </authorList>
    </citation>
    <scope>IDENTIFICATION</scope>
    <source>
        <strain evidence="1">EBRO</strain>
    </source>
</reference>